<accession>A0A1C0ZTR4</accession>
<reference evidence="3" key="1">
    <citation type="submission" date="2016-05" db="EMBL/GenBank/DDBJ databases">
        <title>Paenibacillus oryzae. sp. nov., isolated from the rice root.</title>
        <authorList>
            <person name="Zhang J."/>
            <person name="Zhang X."/>
        </authorList>
    </citation>
    <scope>NUCLEOTIDE SEQUENCE [LARGE SCALE GENOMIC DNA]</scope>
    <source>
        <strain evidence="3">KCTC13222</strain>
    </source>
</reference>
<dbReference type="OrthoDB" id="1778922at2"/>
<comment type="caution">
    <text evidence="2">The sequence shown here is derived from an EMBL/GenBank/DDBJ whole genome shotgun (WGS) entry which is preliminary data.</text>
</comment>
<sequence>MYTPLIKKRTGRYGNNHWLVFSPKLKRDVNLFSDLEFDNWVLIETDPTVVTFCEQPWEAEIEGEKGTSIFDMWYKKDDGSEIFTEIKYENDLKKEDVVEQIRIQKTWCEINGKEHLVRTEKEIRSNRIYLENLKEMIPYVLNSDNPVEVDRHKLKSLLVDSKKTIGDLSKVLDIGLPRLYEAIYCMIYAGEVKADLGTHYFGLETEVWIGEKKELT</sequence>
<dbReference type="InterPro" id="IPR011856">
    <property type="entry name" value="tRNA_endonuc-like_dom_sf"/>
</dbReference>
<evidence type="ECO:0000259" key="1">
    <source>
        <dbReference type="Pfam" id="PF08722"/>
    </source>
</evidence>
<dbReference type="RefSeq" id="WP_065858535.1">
    <property type="nucleotide sequence ID" value="NZ_LYPC01000028.1"/>
</dbReference>
<name>A0A1C0ZTR4_9BACL</name>
<organism evidence="2 3">
    <name type="scientific">Paenibacillus pectinilyticus</name>
    <dbReference type="NCBI Taxonomy" id="512399"/>
    <lineage>
        <taxon>Bacteria</taxon>
        <taxon>Bacillati</taxon>
        <taxon>Bacillota</taxon>
        <taxon>Bacilli</taxon>
        <taxon>Bacillales</taxon>
        <taxon>Paenibacillaceae</taxon>
        <taxon>Paenibacillus</taxon>
    </lineage>
</organism>
<evidence type="ECO:0000313" key="2">
    <source>
        <dbReference type="EMBL" id="OCT11469.1"/>
    </source>
</evidence>
<dbReference type="EMBL" id="LYPC01000028">
    <property type="protein sequence ID" value="OCT11469.1"/>
    <property type="molecule type" value="Genomic_DNA"/>
</dbReference>
<dbReference type="Gene3D" id="3.40.1350.10">
    <property type="match status" value="1"/>
</dbReference>
<protein>
    <recommendedName>
        <fullName evidence="1">TnsA endonuclease N-terminal domain-containing protein</fullName>
    </recommendedName>
</protein>
<dbReference type="InterPro" id="IPR014833">
    <property type="entry name" value="TnsA_N"/>
</dbReference>
<proteinExistence type="predicted"/>
<dbReference type="SUPFAM" id="SSF52980">
    <property type="entry name" value="Restriction endonuclease-like"/>
    <property type="match status" value="1"/>
</dbReference>
<gene>
    <name evidence="2" type="ORF">A8709_07315</name>
</gene>
<dbReference type="Proteomes" id="UP000093309">
    <property type="component" value="Unassembled WGS sequence"/>
</dbReference>
<evidence type="ECO:0000313" key="3">
    <source>
        <dbReference type="Proteomes" id="UP000093309"/>
    </source>
</evidence>
<dbReference type="GO" id="GO:0003676">
    <property type="term" value="F:nucleic acid binding"/>
    <property type="evidence" value="ECO:0007669"/>
    <property type="project" value="InterPro"/>
</dbReference>
<dbReference type="Pfam" id="PF08722">
    <property type="entry name" value="Tn7_TnsA-like_N"/>
    <property type="match status" value="1"/>
</dbReference>
<dbReference type="AlphaFoldDB" id="A0A1C0ZTR4"/>
<feature type="domain" description="TnsA endonuclease N-terminal" evidence="1">
    <location>
        <begin position="46"/>
        <end position="120"/>
    </location>
</feature>
<dbReference type="STRING" id="512399.A8709_07315"/>
<dbReference type="InterPro" id="IPR011335">
    <property type="entry name" value="Restrct_endonuc-II-like"/>
</dbReference>
<keyword evidence="3" id="KW-1185">Reference proteome</keyword>